<dbReference type="EMBL" id="JAPQKL010000001">
    <property type="protein sequence ID" value="KAJ5146497.1"/>
    <property type="molecule type" value="Genomic_DNA"/>
</dbReference>
<dbReference type="GeneID" id="81400975"/>
<comment type="caution">
    <text evidence="1">The sequence shown here is derived from an EMBL/GenBank/DDBJ whole genome shotgun (WGS) entry which is preliminary data.</text>
</comment>
<dbReference type="AlphaFoldDB" id="A0A9W9HGJ4"/>
<protein>
    <submittedName>
        <fullName evidence="1">Uncharacterized protein</fullName>
    </submittedName>
</protein>
<reference evidence="1" key="2">
    <citation type="journal article" date="2023" name="IMA Fungus">
        <title>Comparative genomic study of the Penicillium genus elucidates a diverse pangenome and 15 lateral gene transfer events.</title>
        <authorList>
            <person name="Petersen C."/>
            <person name="Sorensen T."/>
            <person name="Nielsen M.R."/>
            <person name="Sondergaard T.E."/>
            <person name="Sorensen J.L."/>
            <person name="Fitzpatrick D.A."/>
            <person name="Frisvad J.C."/>
            <person name="Nielsen K.L."/>
        </authorList>
    </citation>
    <scope>NUCLEOTIDE SEQUENCE</scope>
    <source>
        <strain evidence="1">IBT 22155</strain>
    </source>
</reference>
<evidence type="ECO:0000313" key="1">
    <source>
        <dbReference type="EMBL" id="KAJ5146497.1"/>
    </source>
</evidence>
<sequence length="173" mass="19524">MEVYHSQPIVDAVIRFVENDPTSENTVKAMASGILNYSFLPADGYVVTSANRNNNFGFIILRLQGGVPGDRSIIHHTFAKAKPASDDPQASLGELEKALEHANTQFGRCWAIMIHGINFKFYEYHRNLPEHARLIPWSPPDEPQRNSFHARNDSVEIDSMLRHMAQNDTPPAR</sequence>
<accession>A0A9W9HGJ4</accession>
<reference evidence="1" key="1">
    <citation type="submission" date="2022-11" db="EMBL/GenBank/DDBJ databases">
        <authorList>
            <person name="Petersen C."/>
        </authorList>
    </citation>
    <scope>NUCLEOTIDE SEQUENCE</scope>
    <source>
        <strain evidence="1">IBT 22155</strain>
    </source>
</reference>
<evidence type="ECO:0000313" key="2">
    <source>
        <dbReference type="Proteomes" id="UP001149079"/>
    </source>
</evidence>
<keyword evidence="2" id="KW-1185">Reference proteome</keyword>
<name>A0A9W9HGJ4_9EURO</name>
<proteinExistence type="predicted"/>
<organism evidence="1 2">
    <name type="scientific">Penicillium bovifimosum</name>
    <dbReference type="NCBI Taxonomy" id="126998"/>
    <lineage>
        <taxon>Eukaryota</taxon>
        <taxon>Fungi</taxon>
        <taxon>Dikarya</taxon>
        <taxon>Ascomycota</taxon>
        <taxon>Pezizomycotina</taxon>
        <taxon>Eurotiomycetes</taxon>
        <taxon>Eurotiomycetidae</taxon>
        <taxon>Eurotiales</taxon>
        <taxon>Aspergillaceae</taxon>
        <taxon>Penicillium</taxon>
    </lineage>
</organism>
<gene>
    <name evidence="1" type="ORF">N7515_001061</name>
</gene>
<dbReference type="RefSeq" id="XP_056526971.1">
    <property type="nucleotide sequence ID" value="XM_056661805.1"/>
</dbReference>
<dbReference type="Proteomes" id="UP001149079">
    <property type="component" value="Unassembled WGS sequence"/>
</dbReference>
<dbReference type="OrthoDB" id="4177946at2759"/>